<reference evidence="2 3" key="1">
    <citation type="submission" date="2024-04" db="EMBL/GenBank/DDBJ databases">
        <title>Tritrichomonas musculus Genome.</title>
        <authorList>
            <person name="Alves-Ferreira E."/>
            <person name="Grigg M."/>
            <person name="Lorenzi H."/>
            <person name="Galac M."/>
        </authorList>
    </citation>
    <scope>NUCLEOTIDE SEQUENCE [LARGE SCALE GENOMIC DNA]</scope>
    <source>
        <strain evidence="2 3">EAF2021</strain>
    </source>
</reference>
<accession>A0ABR2JQ60</accession>
<dbReference type="EMBL" id="JAPFFF010000010">
    <property type="protein sequence ID" value="KAK8881024.1"/>
    <property type="molecule type" value="Genomic_DNA"/>
</dbReference>
<comment type="caution">
    <text evidence="2">The sequence shown here is derived from an EMBL/GenBank/DDBJ whole genome shotgun (WGS) entry which is preliminary data.</text>
</comment>
<organism evidence="2 3">
    <name type="scientific">Tritrichomonas musculus</name>
    <dbReference type="NCBI Taxonomy" id="1915356"/>
    <lineage>
        <taxon>Eukaryota</taxon>
        <taxon>Metamonada</taxon>
        <taxon>Parabasalia</taxon>
        <taxon>Tritrichomonadida</taxon>
        <taxon>Tritrichomonadidae</taxon>
        <taxon>Tritrichomonas</taxon>
    </lineage>
</organism>
<name>A0ABR2JQ60_9EUKA</name>
<dbReference type="SUPFAM" id="SSF49562">
    <property type="entry name" value="C2 domain (Calcium/lipid-binding domain, CaLB)"/>
    <property type="match status" value="1"/>
</dbReference>
<dbReference type="InterPro" id="IPR000008">
    <property type="entry name" value="C2_dom"/>
</dbReference>
<proteinExistence type="predicted"/>
<keyword evidence="3" id="KW-1185">Reference proteome</keyword>
<evidence type="ECO:0000313" key="2">
    <source>
        <dbReference type="EMBL" id="KAK8881024.1"/>
    </source>
</evidence>
<evidence type="ECO:0000259" key="1">
    <source>
        <dbReference type="PROSITE" id="PS50004"/>
    </source>
</evidence>
<protein>
    <recommendedName>
        <fullName evidence="1">C2 domain-containing protein</fullName>
    </recommendedName>
</protein>
<dbReference type="Gene3D" id="2.60.40.150">
    <property type="entry name" value="C2 domain"/>
    <property type="match status" value="1"/>
</dbReference>
<sequence>MLNIRVLEVENLPVYTKKPRKTSISCYSSSSYHYFYGSFNSKDKSKNPKWNASFNIDLFRLIDLKFDLYATKSCSKDIFLGSVNIDLIQFFSKYPGNQIIGNAGVNIRSEFPITSTHSANSYLSLSFSYSPKIYRHIQFKPTLLYKKLIHVYASFQPFIEFYKTPVEIELLQALPVFESLKRTPRYGIYYNLNKDTPWETTGDSSSDRYFMSPSGRSQIHSLSLSKMDGHFTFFILNVADYSGTVTLHFVYEKKGKFHHIDDVKYMKPKTAKAKIGTIQTVDIQVHPHRKILVPLFLFLRTNLFHVHHCESVTETAVNDGYSDQSENEFHSKIMKNVKNIKDASHIDFFRVNVLPTAKTVSLERVLSEFHIQQNMNLRFYVGGLTTYIEGNATCTDFWNQGFIVYDSKTGQRCSQLCNELTSKPISQTTVHPRVSHSYLLTKFRWNSILNVNLNSIGNDKVLVYYVSCNSELELANHPGFFLISSFLDQSETLLFRNQIFPEIKNAHFATCCRFEFVENDWKIVPMRHYFNDQKEMDFAIDSMKANGWVMPEILSARKNKMLDHETLSDEYLIRDDKFHDQLV</sequence>
<gene>
    <name evidence="2" type="ORF">M9Y10_003734</name>
</gene>
<feature type="domain" description="C2" evidence="1">
    <location>
        <begin position="1"/>
        <end position="100"/>
    </location>
</feature>
<dbReference type="CDD" id="cd00030">
    <property type="entry name" value="C2"/>
    <property type="match status" value="1"/>
</dbReference>
<evidence type="ECO:0000313" key="3">
    <source>
        <dbReference type="Proteomes" id="UP001470230"/>
    </source>
</evidence>
<dbReference type="InterPro" id="IPR035892">
    <property type="entry name" value="C2_domain_sf"/>
</dbReference>
<dbReference type="Proteomes" id="UP001470230">
    <property type="component" value="Unassembled WGS sequence"/>
</dbReference>
<dbReference type="Pfam" id="PF00168">
    <property type="entry name" value="C2"/>
    <property type="match status" value="1"/>
</dbReference>
<dbReference type="PROSITE" id="PS50004">
    <property type="entry name" value="C2"/>
    <property type="match status" value="1"/>
</dbReference>